<dbReference type="AlphaFoldDB" id="A0A7T7MA21"/>
<proteinExistence type="predicted"/>
<dbReference type="Proteomes" id="UP000595895">
    <property type="component" value="Chromosome"/>
</dbReference>
<accession>A0A7T7MA21</accession>
<keyword evidence="2" id="KW-1185">Reference proteome</keyword>
<gene>
    <name evidence="1" type="ORF">JG540_01675</name>
</gene>
<reference evidence="1 2" key="1">
    <citation type="submission" date="2020-12" db="EMBL/GenBank/DDBJ databases">
        <authorList>
            <person name="Zhou J."/>
        </authorList>
    </citation>
    <scope>NUCLEOTIDE SEQUENCE [LARGE SCALE GENOMIC DNA]</scope>
    <source>
        <strain evidence="1 2">CCUG 61299</strain>
    </source>
</reference>
<protein>
    <submittedName>
        <fullName evidence="1">Uncharacterized protein</fullName>
    </submittedName>
</protein>
<evidence type="ECO:0000313" key="2">
    <source>
        <dbReference type="Proteomes" id="UP000595895"/>
    </source>
</evidence>
<evidence type="ECO:0000313" key="1">
    <source>
        <dbReference type="EMBL" id="QQM67627.1"/>
    </source>
</evidence>
<sequence>MRQFHRPARLDPEVAESIEGAADVAATSELAHRTAQLLVGADAPSHAPATGEEPLAITRAGVVAVAAQGVDEVAELWADSPAGTLPGTLWRLFLLREWIRRDLDLVSRRYATVVDLSGQQEDAPELARLHTALTEARRAPAPEQVRTQIDTVLRGQSQGVQALAPVCLLAAGFLRALATGSQDTWIDDDADDLADHVTRRDSALRSTAQELADAAHRAQAGTLS</sequence>
<name>A0A7T7MA21_9ACTO</name>
<dbReference type="EMBL" id="CP066802">
    <property type="protein sequence ID" value="QQM67627.1"/>
    <property type="molecule type" value="Genomic_DNA"/>
</dbReference>
<dbReference type="RefSeq" id="WP_200276362.1">
    <property type="nucleotide sequence ID" value="NZ_CP066802.1"/>
</dbReference>
<organism evidence="1 2">
    <name type="scientific">Actinomyces weissii</name>
    <dbReference type="NCBI Taxonomy" id="675090"/>
    <lineage>
        <taxon>Bacteria</taxon>
        <taxon>Bacillati</taxon>
        <taxon>Actinomycetota</taxon>
        <taxon>Actinomycetes</taxon>
        <taxon>Actinomycetales</taxon>
        <taxon>Actinomycetaceae</taxon>
        <taxon>Actinomyces</taxon>
    </lineage>
</organism>
<dbReference type="KEGG" id="awe:JG540_01675"/>